<proteinExistence type="predicted"/>
<organism evidence="2 3">
    <name type="scientific">Mycena metata</name>
    <dbReference type="NCBI Taxonomy" id="1033252"/>
    <lineage>
        <taxon>Eukaryota</taxon>
        <taxon>Fungi</taxon>
        <taxon>Dikarya</taxon>
        <taxon>Basidiomycota</taxon>
        <taxon>Agaricomycotina</taxon>
        <taxon>Agaricomycetes</taxon>
        <taxon>Agaricomycetidae</taxon>
        <taxon>Agaricales</taxon>
        <taxon>Marasmiineae</taxon>
        <taxon>Mycenaceae</taxon>
        <taxon>Mycena</taxon>
    </lineage>
</organism>
<reference evidence="2" key="1">
    <citation type="submission" date="2023-03" db="EMBL/GenBank/DDBJ databases">
        <title>Massive genome expansion in bonnet fungi (Mycena s.s.) driven by repeated elements and novel gene families across ecological guilds.</title>
        <authorList>
            <consortium name="Lawrence Berkeley National Laboratory"/>
            <person name="Harder C.B."/>
            <person name="Miyauchi S."/>
            <person name="Viragh M."/>
            <person name="Kuo A."/>
            <person name="Thoen E."/>
            <person name="Andreopoulos B."/>
            <person name="Lu D."/>
            <person name="Skrede I."/>
            <person name="Drula E."/>
            <person name="Henrissat B."/>
            <person name="Morin E."/>
            <person name="Kohler A."/>
            <person name="Barry K."/>
            <person name="LaButti K."/>
            <person name="Morin E."/>
            <person name="Salamov A."/>
            <person name="Lipzen A."/>
            <person name="Mereny Z."/>
            <person name="Hegedus B."/>
            <person name="Baldrian P."/>
            <person name="Stursova M."/>
            <person name="Weitz H."/>
            <person name="Taylor A."/>
            <person name="Grigoriev I.V."/>
            <person name="Nagy L.G."/>
            <person name="Martin F."/>
            <person name="Kauserud H."/>
        </authorList>
    </citation>
    <scope>NUCLEOTIDE SEQUENCE</scope>
    <source>
        <strain evidence="2">CBHHK182m</strain>
    </source>
</reference>
<protein>
    <submittedName>
        <fullName evidence="2">Uncharacterized protein</fullName>
    </submittedName>
</protein>
<dbReference type="AlphaFoldDB" id="A0AAD7IKC0"/>
<feature type="compositionally biased region" description="Basic residues" evidence="1">
    <location>
        <begin position="12"/>
        <end position="22"/>
    </location>
</feature>
<dbReference type="Proteomes" id="UP001215598">
    <property type="component" value="Unassembled WGS sequence"/>
</dbReference>
<evidence type="ECO:0000256" key="1">
    <source>
        <dbReference type="SAM" id="MobiDB-lite"/>
    </source>
</evidence>
<accession>A0AAD7IKC0</accession>
<feature type="region of interest" description="Disordered" evidence="1">
    <location>
        <begin position="1"/>
        <end position="40"/>
    </location>
</feature>
<feature type="compositionally biased region" description="Polar residues" evidence="1">
    <location>
        <begin position="1"/>
        <end position="11"/>
    </location>
</feature>
<sequence>MQSVSTFSSTRTHQRQSHHPLLPRRPCSHPPALALDPTGPHTAGRVQISWLKAQLANVEVLAPGTPISAEGVFTAQPPKRRIGPMEDDVRGLRLVGLGEWRRGSRRRPCPCCPPNIIFPVSRTCAHPKAPPPQFSLGKGEKKQGRGTKAFLRLALRKSFPCLDLWTFLRPPSEPSLPLLSEGEQSPELQTSFEDLCPDTPPPPIATKIGPYPLDSYDVTLIENDRQTWELLRKYGYISSSATSQSLENGIIILN</sequence>
<evidence type="ECO:0000313" key="3">
    <source>
        <dbReference type="Proteomes" id="UP001215598"/>
    </source>
</evidence>
<name>A0AAD7IKC0_9AGAR</name>
<comment type="caution">
    <text evidence="2">The sequence shown here is derived from an EMBL/GenBank/DDBJ whole genome shotgun (WGS) entry which is preliminary data.</text>
</comment>
<evidence type="ECO:0000313" key="2">
    <source>
        <dbReference type="EMBL" id="KAJ7743787.1"/>
    </source>
</evidence>
<keyword evidence="3" id="KW-1185">Reference proteome</keyword>
<dbReference type="EMBL" id="JARKIB010000089">
    <property type="protein sequence ID" value="KAJ7743787.1"/>
    <property type="molecule type" value="Genomic_DNA"/>
</dbReference>
<gene>
    <name evidence="2" type="ORF">B0H16DRAFT_1727498</name>
</gene>